<reference evidence="1" key="1">
    <citation type="submission" date="2018-11" db="EMBL/GenBank/DDBJ databases">
        <title>A distinct lineage of giant viruses engineers rhodopsin photosystems in predatory marine eukaryotes.</title>
        <authorList>
            <person name="Needham D.M."/>
            <person name="Yoshizawa S."/>
            <person name="Hosaka T."/>
            <person name="Poirier C."/>
            <person name="Choi C.-J."/>
            <person name="Hehenberger E."/>
            <person name="Irwin N.A.T."/>
            <person name="Wilken S."/>
            <person name="Yung C.-M."/>
            <person name="Bachy C."/>
            <person name="Kurihara R."/>
            <person name="Nakajima Y."/>
            <person name="Kojima K."/>
            <person name="Kimura-Someya T."/>
            <person name="Leonard G."/>
            <person name="Malmstrom R.R."/>
            <person name="Mende D."/>
            <person name="Olson D.K."/>
            <person name="Sudo Y."/>
            <person name="Sudek S."/>
            <person name="Richards T.A."/>
            <person name="DeLong E.F."/>
            <person name="Keeling P.J."/>
            <person name="Santoro A.E."/>
            <person name="Shirouzu M."/>
            <person name="Iwasaki W."/>
            <person name="Worden A.Z."/>
        </authorList>
    </citation>
    <scope>NUCLEOTIDE SEQUENCE</scope>
</reference>
<protein>
    <submittedName>
        <fullName evidence="1">Uncharacterized protein</fullName>
    </submittedName>
</protein>
<proteinExistence type="predicted"/>
<dbReference type="EMBL" id="MK250085">
    <property type="protein sequence ID" value="QDY51887.1"/>
    <property type="molecule type" value="Genomic_DNA"/>
</dbReference>
<sequence>MSQSHIDDIIYIKTYNQNAKIINIYNSQYQVKIHNGDLVTVKDTDIIKGQDNIIQYLIQKNNQIQQEYNESRDAWWRLKKAMLYYKNKCFDNNIN</sequence>
<organism evidence="1">
    <name type="scientific">Mimiviridae sp. ChoanoV1</name>
    <dbReference type="NCBI Taxonomy" id="2596887"/>
    <lineage>
        <taxon>Viruses</taxon>
        <taxon>Varidnaviria</taxon>
        <taxon>Bamfordvirae</taxon>
        <taxon>Nucleocytoviricota</taxon>
        <taxon>Megaviricetes</taxon>
        <taxon>Imitervirales</taxon>
        <taxon>Schizomimiviridae</taxon>
    </lineage>
</organism>
<evidence type="ECO:0000313" key="1">
    <source>
        <dbReference type="EMBL" id="QDY51887.1"/>
    </source>
</evidence>
<name>A0A5B8IFS8_9VIRU</name>
<gene>
    <name evidence="1" type="ORF">1_272</name>
</gene>
<accession>A0A5B8IFS8</accession>